<proteinExistence type="predicted"/>
<protein>
    <submittedName>
        <fullName evidence="1">Uncharacterized protein</fullName>
    </submittedName>
</protein>
<reference evidence="1 2" key="1">
    <citation type="submission" date="2020-02" db="EMBL/GenBank/DDBJ databases">
        <authorList>
            <person name="Ferguson B K."/>
        </authorList>
    </citation>
    <scope>NUCLEOTIDE SEQUENCE [LARGE SCALE GENOMIC DNA]</scope>
</reference>
<name>A0A6H5HX42_9HYME</name>
<evidence type="ECO:0000313" key="2">
    <source>
        <dbReference type="Proteomes" id="UP000479190"/>
    </source>
</evidence>
<dbReference type="EMBL" id="CADCXV010000091">
    <property type="protein sequence ID" value="CAB0028192.1"/>
    <property type="molecule type" value="Genomic_DNA"/>
</dbReference>
<keyword evidence="2" id="KW-1185">Reference proteome</keyword>
<dbReference type="AlphaFoldDB" id="A0A6H5HX42"/>
<organism evidence="1 2">
    <name type="scientific">Trichogramma brassicae</name>
    <dbReference type="NCBI Taxonomy" id="86971"/>
    <lineage>
        <taxon>Eukaryota</taxon>
        <taxon>Metazoa</taxon>
        <taxon>Ecdysozoa</taxon>
        <taxon>Arthropoda</taxon>
        <taxon>Hexapoda</taxon>
        <taxon>Insecta</taxon>
        <taxon>Pterygota</taxon>
        <taxon>Neoptera</taxon>
        <taxon>Endopterygota</taxon>
        <taxon>Hymenoptera</taxon>
        <taxon>Apocrita</taxon>
        <taxon>Proctotrupomorpha</taxon>
        <taxon>Chalcidoidea</taxon>
        <taxon>Trichogrammatidae</taxon>
        <taxon>Trichogramma</taxon>
    </lineage>
</organism>
<accession>A0A6H5HX42</accession>
<sequence length="293" mass="34000">MCVLSRVSERLFTPCAQAYRTRLDARIFRFFRIIAGRGSDRLEKGPYIIVHTRGGANVLEGGPQLAVFVGALRPRKIASTHLSRIEITQTRAADTERSIEICTLTSPRRARCKLRIACLLERYIHLCYCTTHCVAVVPSFSRELARERFIKITRRRSAFPYVRPVTRARDIKIFSQRSSSIIASYACHTRRYTFLELTYIHIHALHAYNVRELQLHRIDDEATTEDYNEKSTRGSPRERTFVKNRSRIYVYDIAEQYIIHLAVYVRRARNSFYFDLFAARAKIVVNAVCNACV</sequence>
<evidence type="ECO:0000313" key="1">
    <source>
        <dbReference type="EMBL" id="CAB0028192.1"/>
    </source>
</evidence>
<dbReference type="Proteomes" id="UP000479190">
    <property type="component" value="Unassembled WGS sequence"/>
</dbReference>
<gene>
    <name evidence="1" type="ORF">TBRA_LOCUS404</name>
</gene>